<keyword evidence="5" id="KW-0067">ATP-binding</keyword>
<dbReference type="EMBL" id="JAVIJP010000003">
    <property type="protein sequence ID" value="KAL3654748.1"/>
    <property type="molecule type" value="Genomic_DNA"/>
</dbReference>
<feature type="region of interest" description="Disordered" evidence="6">
    <location>
        <begin position="482"/>
        <end position="527"/>
    </location>
</feature>
<dbReference type="SUPFAM" id="SSF56112">
    <property type="entry name" value="Protein kinase-like (PK-like)"/>
    <property type="match status" value="1"/>
</dbReference>
<dbReference type="InterPro" id="IPR000719">
    <property type="entry name" value="Prot_kinase_dom"/>
</dbReference>
<name>A0ABD3EK18_9LAMI</name>
<dbReference type="PANTHER" id="PTHR24058:SF113">
    <property type="entry name" value="HYPOTHETICAL SER-THR PROTEIN KINASE"/>
    <property type="match status" value="1"/>
</dbReference>
<evidence type="ECO:0000256" key="4">
    <source>
        <dbReference type="ARBA" id="ARBA00022777"/>
    </source>
</evidence>
<reference evidence="9" key="1">
    <citation type="journal article" date="2024" name="IScience">
        <title>Strigolactones Initiate the Formation of Haustorium-like Structures in Castilleja.</title>
        <authorList>
            <person name="Buerger M."/>
            <person name="Peterson D."/>
            <person name="Chory J."/>
        </authorList>
    </citation>
    <scope>NUCLEOTIDE SEQUENCE [LARGE SCALE GENOMIC DNA]</scope>
</reference>
<dbReference type="InterPro" id="IPR011009">
    <property type="entry name" value="Kinase-like_dom_sf"/>
</dbReference>
<dbReference type="Proteomes" id="UP001632038">
    <property type="component" value="Unassembled WGS sequence"/>
</dbReference>
<evidence type="ECO:0000256" key="1">
    <source>
        <dbReference type="ARBA" id="ARBA00022527"/>
    </source>
</evidence>
<evidence type="ECO:0000259" key="7">
    <source>
        <dbReference type="PROSITE" id="PS50011"/>
    </source>
</evidence>
<sequence>MAEVELEAVLQFLRKNCLSECESALMEDIMEKTESEQMGSSSSFQKFIFPPPLRIPATQSPPPQLGGDRGGGSSNGLCGDEFVSLGSSDFTSPYRIHTTLPASRASSDKSSQFGTARDYPGFDKQNDLFVPSVFDFDGDDPSEDKFIMSVQTRNPVEEQQKYFEHETHKNDDFDLTAGKSCEPEFALDEEGGELRADIDIEDDYELFDLRIIHRKGPGSAAFSRVVRAHDLFSGMDVCLKIIKNNKDFFDQSLDEIKLLKFVNKYDPGDEHPILRLYDYFYHQVITRQCLEALSYRHDSGIVHCDLKSENILIKSYQTCEIKVIDLDSSCFQTDDMSVYIQSRSYRAPEVMLGLPYDQKIDVWSVGCILCSKGGQKLYPEQENDKLNFVCKDDDNIIPNFRYCVNATIEDPIGSTDTVFFNESMEAILNISCGDMLKKPADNTNPKIVPQLIRSITYITRLLNLTLKTDTQIVVNNVSDVASTTETQSTRTVPGTSAFTPTTPVPKSAIPKRTITETPGKDKKMKLT</sequence>
<dbReference type="Gene3D" id="1.10.510.10">
    <property type="entry name" value="Transferase(Phosphotransferase) domain 1"/>
    <property type="match status" value="1"/>
</dbReference>
<dbReference type="InterPro" id="IPR012340">
    <property type="entry name" value="NA-bd_OB-fold"/>
</dbReference>
<evidence type="ECO:0000313" key="9">
    <source>
        <dbReference type="Proteomes" id="UP001632038"/>
    </source>
</evidence>
<dbReference type="GO" id="GO:0005524">
    <property type="term" value="F:ATP binding"/>
    <property type="evidence" value="ECO:0007669"/>
    <property type="project" value="UniProtKB-KW"/>
</dbReference>
<dbReference type="SUPFAM" id="SSF50249">
    <property type="entry name" value="Nucleic acid-binding proteins"/>
    <property type="match status" value="1"/>
</dbReference>
<feature type="compositionally biased region" description="Polar residues" evidence="6">
    <location>
        <begin position="482"/>
        <end position="501"/>
    </location>
</feature>
<dbReference type="Pfam" id="PF00069">
    <property type="entry name" value="Pkinase"/>
    <property type="match status" value="1"/>
</dbReference>
<feature type="region of interest" description="Disordered" evidence="6">
    <location>
        <begin position="51"/>
        <end position="78"/>
    </location>
</feature>
<keyword evidence="2" id="KW-0808">Transferase</keyword>
<evidence type="ECO:0000256" key="6">
    <source>
        <dbReference type="SAM" id="MobiDB-lite"/>
    </source>
</evidence>
<dbReference type="PROSITE" id="PS50011">
    <property type="entry name" value="PROTEIN_KINASE_DOM"/>
    <property type="match status" value="1"/>
</dbReference>
<dbReference type="GO" id="GO:0004674">
    <property type="term" value="F:protein serine/threonine kinase activity"/>
    <property type="evidence" value="ECO:0007669"/>
    <property type="project" value="UniProtKB-KW"/>
</dbReference>
<dbReference type="Gene3D" id="3.30.200.20">
    <property type="entry name" value="Phosphorylase Kinase, domain 1"/>
    <property type="match status" value="1"/>
</dbReference>
<comment type="caution">
    <text evidence="8">The sequence shown here is derived from an EMBL/GenBank/DDBJ whole genome shotgun (WGS) entry which is preliminary data.</text>
</comment>
<feature type="domain" description="Protein kinase" evidence="7">
    <location>
        <begin position="185"/>
        <end position="451"/>
    </location>
</feature>
<evidence type="ECO:0000256" key="2">
    <source>
        <dbReference type="ARBA" id="ARBA00022679"/>
    </source>
</evidence>
<dbReference type="AlphaFoldDB" id="A0ABD3EK18"/>
<keyword evidence="9" id="KW-1185">Reference proteome</keyword>
<proteinExistence type="predicted"/>
<feature type="compositionally biased region" description="Pro residues" evidence="6">
    <location>
        <begin position="51"/>
        <end position="64"/>
    </location>
</feature>
<protein>
    <recommendedName>
        <fullName evidence="7">Protein kinase domain-containing protein</fullName>
    </recommendedName>
</protein>
<dbReference type="SMART" id="SM00220">
    <property type="entry name" value="S_TKc"/>
    <property type="match status" value="1"/>
</dbReference>
<organism evidence="8 9">
    <name type="scientific">Castilleja foliolosa</name>
    <dbReference type="NCBI Taxonomy" id="1961234"/>
    <lineage>
        <taxon>Eukaryota</taxon>
        <taxon>Viridiplantae</taxon>
        <taxon>Streptophyta</taxon>
        <taxon>Embryophyta</taxon>
        <taxon>Tracheophyta</taxon>
        <taxon>Spermatophyta</taxon>
        <taxon>Magnoliopsida</taxon>
        <taxon>eudicotyledons</taxon>
        <taxon>Gunneridae</taxon>
        <taxon>Pentapetalae</taxon>
        <taxon>asterids</taxon>
        <taxon>lamiids</taxon>
        <taxon>Lamiales</taxon>
        <taxon>Orobanchaceae</taxon>
        <taxon>Pedicularideae</taxon>
        <taxon>Castillejinae</taxon>
        <taxon>Castilleja</taxon>
    </lineage>
</organism>
<keyword evidence="1" id="KW-0723">Serine/threonine-protein kinase</keyword>
<keyword evidence="3" id="KW-0547">Nucleotide-binding</keyword>
<dbReference type="InterPro" id="IPR008271">
    <property type="entry name" value="Ser/Thr_kinase_AS"/>
</dbReference>
<dbReference type="PANTHER" id="PTHR24058">
    <property type="entry name" value="DUAL SPECIFICITY PROTEIN KINASE"/>
    <property type="match status" value="1"/>
</dbReference>
<evidence type="ECO:0000256" key="3">
    <source>
        <dbReference type="ARBA" id="ARBA00022741"/>
    </source>
</evidence>
<gene>
    <name evidence="8" type="ORF">CASFOL_001483</name>
</gene>
<evidence type="ECO:0000256" key="5">
    <source>
        <dbReference type="ARBA" id="ARBA00022840"/>
    </source>
</evidence>
<dbReference type="InterPro" id="IPR050494">
    <property type="entry name" value="Ser_Thr_dual-spec_kinase"/>
</dbReference>
<keyword evidence="4" id="KW-0418">Kinase</keyword>
<dbReference type="PROSITE" id="PS00108">
    <property type="entry name" value="PROTEIN_KINASE_ST"/>
    <property type="match status" value="1"/>
</dbReference>
<evidence type="ECO:0000313" key="8">
    <source>
        <dbReference type="EMBL" id="KAL3654748.1"/>
    </source>
</evidence>
<accession>A0ABD3EK18</accession>